<accession>A0A0N4XJQ6</accession>
<proteinExistence type="predicted"/>
<keyword evidence="2" id="KW-1185">Reference proteome</keyword>
<reference evidence="3" key="1">
    <citation type="submission" date="2017-02" db="UniProtKB">
        <authorList>
            <consortium name="WormBaseParasite"/>
        </authorList>
    </citation>
    <scope>IDENTIFICATION</scope>
</reference>
<organism evidence="3">
    <name type="scientific">Nippostrongylus brasiliensis</name>
    <name type="common">Rat hookworm</name>
    <dbReference type="NCBI Taxonomy" id="27835"/>
    <lineage>
        <taxon>Eukaryota</taxon>
        <taxon>Metazoa</taxon>
        <taxon>Ecdysozoa</taxon>
        <taxon>Nematoda</taxon>
        <taxon>Chromadorea</taxon>
        <taxon>Rhabditida</taxon>
        <taxon>Rhabditina</taxon>
        <taxon>Rhabditomorpha</taxon>
        <taxon>Strongyloidea</taxon>
        <taxon>Heligmosomidae</taxon>
        <taxon>Nippostrongylus</taxon>
    </lineage>
</organism>
<evidence type="ECO:0000313" key="3">
    <source>
        <dbReference type="WBParaSite" id="NBR_0000275801-mRNA-1"/>
    </source>
</evidence>
<dbReference type="WBParaSite" id="NBR_0000275801-mRNA-1">
    <property type="protein sequence ID" value="NBR_0000275801-mRNA-1"/>
    <property type="gene ID" value="NBR_0000275801"/>
</dbReference>
<sequence>MDKYENLFTFRDDLVLCNGCKWVVKKPSNHRTSLLRYHLKTRHKETMKTVDAITETNKKRKREAVKANTSIPNKDVTLKKPKLEQNPKIQDALTIWNAQGL</sequence>
<dbReference type="EMBL" id="UYSL01003473">
    <property type="protein sequence ID" value="VDL66348.1"/>
    <property type="molecule type" value="Genomic_DNA"/>
</dbReference>
<name>A0A0N4XJQ6_NIPBR</name>
<evidence type="ECO:0000313" key="1">
    <source>
        <dbReference type="EMBL" id="VDL66348.1"/>
    </source>
</evidence>
<dbReference type="AlphaFoldDB" id="A0A0N4XJQ6"/>
<dbReference type="Proteomes" id="UP000271162">
    <property type="component" value="Unassembled WGS sequence"/>
</dbReference>
<reference evidence="1 2" key="2">
    <citation type="submission" date="2018-11" db="EMBL/GenBank/DDBJ databases">
        <authorList>
            <consortium name="Pathogen Informatics"/>
        </authorList>
    </citation>
    <scope>NUCLEOTIDE SEQUENCE [LARGE SCALE GENOMIC DNA]</scope>
</reference>
<protein>
    <submittedName>
        <fullName evidence="3">BED-type domain-containing protein</fullName>
    </submittedName>
</protein>
<gene>
    <name evidence="1" type="ORF">NBR_LOCUS2759</name>
</gene>
<evidence type="ECO:0000313" key="2">
    <source>
        <dbReference type="Proteomes" id="UP000271162"/>
    </source>
</evidence>